<organism evidence="1 3">
    <name type="scientific">Reticulomyxa filosa</name>
    <dbReference type="NCBI Taxonomy" id="46433"/>
    <lineage>
        <taxon>Eukaryota</taxon>
        <taxon>Sar</taxon>
        <taxon>Rhizaria</taxon>
        <taxon>Retaria</taxon>
        <taxon>Foraminifera</taxon>
        <taxon>Monothalamids</taxon>
        <taxon>Reticulomyxidae</taxon>
        <taxon>Reticulomyxa</taxon>
    </lineage>
</organism>
<dbReference type="Gene3D" id="1.10.167.10">
    <property type="entry name" value="Regulator of G-protein Signalling 4, domain 2"/>
    <property type="match status" value="1"/>
</dbReference>
<reference evidence="1 3" key="1">
    <citation type="journal article" date="2013" name="Curr. Biol.">
        <title>The Genome of the Foraminiferan Reticulomyxa filosa.</title>
        <authorList>
            <person name="Glockner G."/>
            <person name="Hulsmann N."/>
            <person name="Schleicher M."/>
            <person name="Noegel A.A."/>
            <person name="Eichinger L."/>
            <person name="Gallinger C."/>
            <person name="Pawlowski J."/>
            <person name="Sierra R."/>
            <person name="Euteneuer U."/>
            <person name="Pillet L."/>
            <person name="Moustafa A."/>
            <person name="Platzer M."/>
            <person name="Groth M."/>
            <person name="Szafranski K."/>
            <person name="Schliwa M."/>
        </authorList>
    </citation>
    <scope>NUCLEOTIDE SEQUENCE [LARGE SCALE GENOMIC DNA]</scope>
</reference>
<dbReference type="SUPFAM" id="SSF48097">
    <property type="entry name" value="Regulator of G-protein signaling, RGS"/>
    <property type="match status" value="1"/>
</dbReference>
<sequence>MDEDAEFLGWSMGKDLINSFPFLPNSAIISTNLTLYEHVRYLHNRYIRDAAEYQVNISSSHYRVWADIIKNKDDCRIDHFKPQQIPALRSKNEEDEEVEMVTLEPQSTTESMKRKESVLRRKKNFVGVLKVLDLVEDTRKDLWKLMQDSYLRFRGTREYVAFVKSVAKKQQEQKAP</sequence>
<evidence type="ECO:0000313" key="2">
    <source>
        <dbReference type="EMBL" id="ETO24120.1"/>
    </source>
</evidence>
<gene>
    <name evidence="2" type="ORF">RFI_13039</name>
    <name evidence="1" type="ORF">RFI_38275</name>
</gene>
<keyword evidence="3" id="KW-1185">Reference proteome</keyword>
<dbReference type="Proteomes" id="UP000023152">
    <property type="component" value="Unassembled WGS sequence"/>
</dbReference>
<evidence type="ECO:0000313" key="1">
    <source>
        <dbReference type="EMBL" id="ETN99206.1"/>
    </source>
</evidence>
<comment type="caution">
    <text evidence="1">The sequence shown here is derived from an EMBL/GenBank/DDBJ whole genome shotgun (WGS) entry which is preliminary data.</text>
</comment>
<dbReference type="InterPro" id="IPR044926">
    <property type="entry name" value="RGS_subdomain_2"/>
</dbReference>
<evidence type="ECO:0000313" key="3">
    <source>
        <dbReference type="Proteomes" id="UP000023152"/>
    </source>
</evidence>
<dbReference type="EMBL" id="ASPP01009429">
    <property type="protein sequence ID" value="ETO24120.1"/>
    <property type="molecule type" value="Genomic_DNA"/>
</dbReference>
<dbReference type="EMBL" id="ASPP01044600">
    <property type="protein sequence ID" value="ETN99206.1"/>
    <property type="molecule type" value="Genomic_DNA"/>
</dbReference>
<protein>
    <submittedName>
        <fullName evidence="1">Uncharacterized protein</fullName>
    </submittedName>
</protein>
<reference evidence="1" key="2">
    <citation type="submission" date="2013-05" db="EMBL/GenBank/DDBJ databases">
        <authorList>
            <person name="Gloeckner G."/>
            <person name="Szafranski K."/>
            <person name="Schliwa M."/>
        </authorList>
    </citation>
    <scope>NUCLEOTIDE SEQUENCE</scope>
</reference>
<accession>X6LDJ3</accession>
<dbReference type="AlphaFoldDB" id="X6LDJ3"/>
<dbReference type="InterPro" id="IPR036305">
    <property type="entry name" value="RGS_sf"/>
</dbReference>
<proteinExistence type="predicted"/>
<name>X6LDJ3_RETFI</name>